<dbReference type="InParanoid" id="A0A5N4AA70"/>
<evidence type="ECO:0000256" key="2">
    <source>
        <dbReference type="ARBA" id="ARBA00022723"/>
    </source>
</evidence>
<dbReference type="InterPro" id="IPR027806">
    <property type="entry name" value="HARBI1_dom"/>
</dbReference>
<dbReference type="GO" id="GO:0042575">
    <property type="term" value="C:DNA polymerase complex"/>
    <property type="evidence" value="ECO:0007669"/>
    <property type="project" value="UniProtKB-ARBA"/>
</dbReference>
<keyword evidence="5" id="KW-1185">Reference proteome</keyword>
<reference evidence="4 5" key="1">
    <citation type="journal article" date="2018" name="Elife">
        <title>Firefly genomes illuminate parallel origins of bioluminescence in beetles.</title>
        <authorList>
            <person name="Fallon T.R."/>
            <person name="Lower S.E."/>
            <person name="Chang C.H."/>
            <person name="Bessho-Uehara M."/>
            <person name="Martin G.J."/>
            <person name="Bewick A.J."/>
            <person name="Behringer M."/>
            <person name="Debat H.J."/>
            <person name="Wong I."/>
            <person name="Day J.C."/>
            <person name="Suvorov A."/>
            <person name="Silva C.J."/>
            <person name="Stanger-Hall K.F."/>
            <person name="Hall D.W."/>
            <person name="Schmitz R.J."/>
            <person name="Nelson D.R."/>
            <person name="Lewis S.M."/>
            <person name="Shigenobu S."/>
            <person name="Bybee S.M."/>
            <person name="Larracuente A.M."/>
            <person name="Oba Y."/>
            <person name="Weng J.K."/>
        </authorList>
    </citation>
    <scope>NUCLEOTIDE SEQUENCE [LARGE SCALE GENOMIC DNA]</scope>
    <source>
        <strain evidence="4">1611_PpyrPB1</strain>
        <tissue evidence="4">Whole body</tissue>
    </source>
</reference>
<accession>A0A5N4AA70</accession>
<dbReference type="InterPro" id="IPR043502">
    <property type="entry name" value="DNA/RNA_pol_sf"/>
</dbReference>
<organism evidence="4 5">
    <name type="scientific">Photinus pyralis</name>
    <name type="common">Common eastern firefly</name>
    <name type="synonym">Lampyris pyralis</name>
    <dbReference type="NCBI Taxonomy" id="7054"/>
    <lineage>
        <taxon>Eukaryota</taxon>
        <taxon>Metazoa</taxon>
        <taxon>Ecdysozoa</taxon>
        <taxon>Arthropoda</taxon>
        <taxon>Hexapoda</taxon>
        <taxon>Insecta</taxon>
        <taxon>Pterygota</taxon>
        <taxon>Neoptera</taxon>
        <taxon>Endopterygota</taxon>
        <taxon>Coleoptera</taxon>
        <taxon>Polyphaga</taxon>
        <taxon>Elateriformia</taxon>
        <taxon>Elateroidea</taxon>
        <taxon>Lampyridae</taxon>
        <taxon>Lampyrinae</taxon>
        <taxon>Photinus</taxon>
    </lineage>
</organism>
<dbReference type="Proteomes" id="UP000327044">
    <property type="component" value="Unassembled WGS sequence"/>
</dbReference>
<dbReference type="PANTHER" id="PTHR31511">
    <property type="entry name" value="PROTEIN CBG23764"/>
    <property type="match status" value="1"/>
</dbReference>
<evidence type="ECO:0000256" key="1">
    <source>
        <dbReference type="ARBA" id="ARBA00001968"/>
    </source>
</evidence>
<evidence type="ECO:0000259" key="3">
    <source>
        <dbReference type="PROSITE" id="PS00028"/>
    </source>
</evidence>
<keyword evidence="2" id="KW-0479">Metal-binding</keyword>
<dbReference type="SUPFAM" id="SSF53098">
    <property type="entry name" value="Ribonuclease H-like"/>
    <property type="match status" value="2"/>
</dbReference>
<dbReference type="GO" id="GO:0071897">
    <property type="term" value="P:DNA biosynthetic process"/>
    <property type="evidence" value="ECO:0007669"/>
    <property type="project" value="UniProtKB-ARBA"/>
</dbReference>
<dbReference type="SUPFAM" id="SSF56672">
    <property type="entry name" value="DNA/RNA polymerases"/>
    <property type="match status" value="1"/>
</dbReference>
<gene>
    <name evidence="4" type="ORF">PPYR_13768</name>
</gene>
<evidence type="ECO:0000313" key="4">
    <source>
        <dbReference type="EMBL" id="KAB0794148.1"/>
    </source>
</evidence>
<comment type="cofactor">
    <cofactor evidence="1">
        <name>a divalent metal cation</name>
        <dbReference type="ChEBI" id="CHEBI:60240"/>
    </cofactor>
</comment>
<evidence type="ECO:0000313" key="5">
    <source>
        <dbReference type="Proteomes" id="UP000327044"/>
    </source>
</evidence>
<dbReference type="EMBL" id="VVIM01000009">
    <property type="protein sequence ID" value="KAB0794148.1"/>
    <property type="molecule type" value="Genomic_DNA"/>
</dbReference>
<dbReference type="GO" id="GO:0046872">
    <property type="term" value="F:metal ion binding"/>
    <property type="evidence" value="ECO:0007669"/>
    <property type="project" value="UniProtKB-KW"/>
</dbReference>
<comment type="caution">
    <text evidence="4">The sequence shown here is derived from an EMBL/GenBank/DDBJ whole genome shotgun (WGS) entry which is preliminary data.</text>
</comment>
<dbReference type="InterPro" id="IPR013087">
    <property type="entry name" value="Znf_C2H2_type"/>
</dbReference>
<dbReference type="PANTHER" id="PTHR31511:SF12">
    <property type="entry name" value="RHO TERMINATION FACTOR N-TERMINAL DOMAIN-CONTAINING PROTEIN"/>
    <property type="match status" value="1"/>
</dbReference>
<proteinExistence type="predicted"/>
<feature type="domain" description="C2H2-type" evidence="3">
    <location>
        <begin position="1346"/>
        <end position="1367"/>
    </location>
</feature>
<sequence length="1809" mass="208936">MESVSSISSEIVNLTRHSANLLKKKSEIVKHISIAKTNIRILQRAIVNQVHFNNPNENSSRLESNLALLKSYLATLQERLKNFSTKKRGCGIDVINKSRSRKLAWYTLDSCFNGRLITGVIVNFGYKDPLIFLNHAYDSFLRQIKIALARSMLKVNVILTCNFIHPQTSIIDLKTFQTKNAPIDIGTNLREWYNENVFDKIQTKLENFSEKNSGWALSDIVNLKININQYVPIKGGFSTYVKVPPFIAAKRAVINVKNNDQFCFLWSIVAALHPVNKNADRCSYDESLSKLFSYRGPDCIQWFIKRLREIADWANEIVNTIVPMEVLSPHQMQNYLNAIVCHICEKPFTEDQIKVRDHHHMTGRYRGAAHQACNLNFNHSHVIPVVFHNLSGYDAHFFIRELAIGFPGGIKLLPLNKEKYISFTKHVQNTNIDFRFIDSFRFMSSSIDKLSSYLDNEQKTITRAHCRNANEFHLLTRKGVFPYDYVDSWEKLNETVLPTRDAFFSQLKNEAVSEADYEHANHIWNAFEIKTLGQYSDLYLMTDVLLLADIFENFRETCLRTYRLDPLHYYTAPGLAFDAMLKVTDVKLELLSDIDQMMFIESGIRGGVAQCSMRYAKANNPYMKEKYNPNLETTYLMYYDINNLYGASMCEFLPCSDFSFVDDIQNLDILNHPDDSDVGYIVDCDLELWSRTWLQRRNEGRGVLNMLNQELLQEDLVSYQNYLRLNNKQLGYLLALVKDDITKQDTHLRECIPARSKLQVTLRFLATGETFRSLMYATRIHETTISRFIPEVCNAIVLKLKPNYLKTPNTPEEWNKIADDFNNLWQFPHCIGALDGRHITFRAPMSAGSYYYNYKSSNSIVLLGLADANYKFIYINIGVNGRISDGGGFNNSKLSKALQDNTLNLPQPKLLPGMEHPMPYVIVADDAFPLATNLMKPYPERGLTKECRIFNYRLSLSMESVSSISSEIVNLTRHSANLLKKKSEIVKHISIAKTNIRILQRAIVNQVHFNNPNENSSRLESNLALLKSYLATLQERLKNFSTKKRGCGIDVINKSRSRKLAWYTLDSCFNGRLITGVIVNFGYKDPLIFLNHAYDSFLRQIKIALARSMLKVNVILTCNFIHPQTSIIDLKTFQTKNAPIDIGTNLREWYNENVFDKIQTKLENFSEKNSGWALSDIVNLKININQYVPIKGGFSTYVKVPPFIAAKRAVINVKNNDQFCFLWSIVAALHPVNKNADRVSSYPHFDQVLNRGSIKFPIKLTDIKKFENMNDISINLYCIVKRNIFPFMLSGKVDNRKTINLLVLVSDQRNKVLNTNNCYYHFAWIKNMSALLSSQLSRRGHKKFFCNICLNHFSTSDLLEKHTLKCHQVNKCSIRLPNDSERILKFTHYSNMEKVAFTIYSDLECILEKCDKVNLPNANTTFYQKHTPFSIAFYLKCSYDESLSKLFSYRGPDCIQWFIKRLREIADWANEIVNTIVPMEVLSPHQMQNYLNAIVCHICEKPFTEDQIKVRDHHHMTGRYRGAAHQACNLNFNHSHVIPVVFHNLSGYDAHFFIRELAIGFPGGIKLLPLNKEKYISFTKHVQNTNIDFRFIDSFRFMSSSIDKLSSYLDNEQKTITRAHCRNANEFHLLTRKGVFPYDYVDSWEKLNETVLPTRDAFFSQLKNEAVSEADYEHANHIWNAFEIKTLGQYSDLYLMTDVLLLADIFENFRETCLRTYRLDPLHYYTAPGLAFDAMLKVTDVKLELLSDIDQMMFIESGIRGGVAQCSMRYAKANNPYMKEKYNPNLETTYLMYYDINNLYGASIYSKPS</sequence>
<protein>
    <recommendedName>
        <fullName evidence="3">C2H2-type domain-containing protein</fullName>
    </recommendedName>
</protein>
<dbReference type="InterPro" id="IPR044925">
    <property type="entry name" value="His-Me_finger_sf"/>
</dbReference>
<dbReference type="PROSITE" id="PS00028">
    <property type="entry name" value="ZINC_FINGER_C2H2_1"/>
    <property type="match status" value="1"/>
</dbReference>
<dbReference type="SUPFAM" id="SSF54060">
    <property type="entry name" value="His-Me finger endonucleases"/>
    <property type="match status" value="2"/>
</dbReference>
<name>A0A5N4AA70_PHOPY</name>
<dbReference type="Pfam" id="PF13359">
    <property type="entry name" value="DDE_Tnp_4"/>
    <property type="match status" value="1"/>
</dbReference>
<dbReference type="InterPro" id="IPR012337">
    <property type="entry name" value="RNaseH-like_sf"/>
</dbReference>